<dbReference type="InterPro" id="IPR036217">
    <property type="entry name" value="MethylDNA_cys_MeTrfase_DNAb"/>
</dbReference>
<keyword evidence="4" id="KW-1185">Reference proteome</keyword>
<evidence type="ECO:0000313" key="4">
    <source>
        <dbReference type="Proteomes" id="UP000295636"/>
    </source>
</evidence>
<keyword evidence="3" id="KW-0808">Transferase</keyword>
<feature type="domain" description="Methylated-DNA-[protein]-cysteine S-methyltransferase DNA binding" evidence="2">
    <location>
        <begin position="3"/>
        <end position="84"/>
    </location>
</feature>
<name>A0A4R5KGH6_9BACL</name>
<dbReference type="InterPro" id="IPR014048">
    <property type="entry name" value="MethylDNA_cys_MeTrfase_DNA-bd"/>
</dbReference>
<dbReference type="PANTHER" id="PTHR42942:SF1">
    <property type="entry name" value="ALKYLTRANSFERASE-LIKE PROTEIN 1"/>
    <property type="match status" value="1"/>
</dbReference>
<dbReference type="RefSeq" id="WP_133232847.1">
    <property type="nucleotide sequence ID" value="NZ_SMRT01000013.1"/>
</dbReference>
<evidence type="ECO:0000313" key="3">
    <source>
        <dbReference type="EMBL" id="TDF94453.1"/>
    </source>
</evidence>
<dbReference type="GO" id="GO:0008168">
    <property type="term" value="F:methyltransferase activity"/>
    <property type="evidence" value="ECO:0007669"/>
    <property type="project" value="UniProtKB-KW"/>
</dbReference>
<dbReference type="Proteomes" id="UP000295636">
    <property type="component" value="Unassembled WGS sequence"/>
</dbReference>
<dbReference type="GO" id="GO:0006281">
    <property type="term" value="P:DNA repair"/>
    <property type="evidence" value="ECO:0007669"/>
    <property type="project" value="InterPro"/>
</dbReference>
<dbReference type="PANTHER" id="PTHR42942">
    <property type="entry name" value="6-O-METHYLGUANINE DNA METHYLTRANSFERASE"/>
    <property type="match status" value="1"/>
</dbReference>
<evidence type="ECO:0000256" key="1">
    <source>
        <dbReference type="ARBA" id="ARBA00022763"/>
    </source>
</evidence>
<dbReference type="InterPro" id="IPR036388">
    <property type="entry name" value="WH-like_DNA-bd_sf"/>
</dbReference>
<protein>
    <submittedName>
        <fullName evidence="3">DNA methyltransferase</fullName>
    </submittedName>
</protein>
<dbReference type="InterPro" id="IPR052520">
    <property type="entry name" value="ATL_DNA_repair"/>
</dbReference>
<dbReference type="SUPFAM" id="SSF46767">
    <property type="entry name" value="Methylated DNA-protein cysteine methyltransferase, C-terminal domain"/>
    <property type="match status" value="1"/>
</dbReference>
<dbReference type="AlphaFoldDB" id="A0A4R5KGH6"/>
<keyword evidence="1" id="KW-0227">DNA damage</keyword>
<dbReference type="Pfam" id="PF01035">
    <property type="entry name" value="DNA_binding_1"/>
    <property type="match status" value="1"/>
</dbReference>
<organism evidence="3 4">
    <name type="scientific">Paenibacillus piri</name>
    <dbReference type="NCBI Taxonomy" id="2547395"/>
    <lineage>
        <taxon>Bacteria</taxon>
        <taxon>Bacillati</taxon>
        <taxon>Bacillota</taxon>
        <taxon>Bacilli</taxon>
        <taxon>Bacillales</taxon>
        <taxon>Paenibacillaceae</taxon>
        <taxon>Paenibacillus</taxon>
    </lineage>
</organism>
<dbReference type="OrthoDB" id="9789813at2"/>
<gene>
    <name evidence="3" type="ORF">E1757_23885</name>
</gene>
<dbReference type="Gene3D" id="1.10.10.10">
    <property type="entry name" value="Winged helix-like DNA-binding domain superfamily/Winged helix DNA-binding domain"/>
    <property type="match status" value="1"/>
</dbReference>
<keyword evidence="3" id="KW-0489">Methyltransferase</keyword>
<accession>A0A4R5KGH6</accession>
<evidence type="ECO:0000259" key="2">
    <source>
        <dbReference type="Pfam" id="PF01035"/>
    </source>
</evidence>
<reference evidence="3 4" key="1">
    <citation type="submission" date="2019-03" db="EMBL/GenBank/DDBJ databases">
        <title>This is whole genome sequence of Paenibacillus sp MS74 strain.</title>
        <authorList>
            <person name="Trinh H.N."/>
        </authorList>
    </citation>
    <scope>NUCLEOTIDE SEQUENCE [LARGE SCALE GENOMIC DNA]</scope>
    <source>
        <strain evidence="3 4">MS74</strain>
    </source>
</reference>
<proteinExistence type="predicted"/>
<dbReference type="GO" id="GO:0032259">
    <property type="term" value="P:methylation"/>
    <property type="evidence" value="ECO:0007669"/>
    <property type="project" value="UniProtKB-KW"/>
</dbReference>
<dbReference type="CDD" id="cd06445">
    <property type="entry name" value="ATase"/>
    <property type="match status" value="1"/>
</dbReference>
<sequence>MKPFTMRVVQIIQSIPEGYVMTYGQIAELAGSKRGARQVVRILHSLSHIHELPWHRVVNARGEIAIKDEESRSLQMLYLEQEGVLLNGDGRIDLDTYRFMRSREDDDLYYSHPPLSGKTSSRRNR</sequence>
<comment type="caution">
    <text evidence="3">The sequence shown here is derived from an EMBL/GenBank/DDBJ whole genome shotgun (WGS) entry which is preliminary data.</text>
</comment>
<dbReference type="EMBL" id="SMRT01000013">
    <property type="protein sequence ID" value="TDF94453.1"/>
    <property type="molecule type" value="Genomic_DNA"/>
</dbReference>